<protein>
    <submittedName>
        <fullName evidence="1">Uncharacterized protein</fullName>
    </submittedName>
</protein>
<dbReference type="Proteomes" id="UP000005408">
    <property type="component" value="Unassembled WGS sequence"/>
</dbReference>
<sequence>MRYDVITAEPDALNNELSCLHGSLFDLPRSSPHLDNIHTLEMTMEISRWRKRKLMAYADERQGEVHQRRPLRKRRKPCTKQWTHDPILLDWSGALIPMNQRHLSNRWLVMRPRAPVMLQLLLNLQLA</sequence>
<name>A0A8W8LXK2_MAGGI</name>
<dbReference type="EnsemblMetazoa" id="G30594.1">
    <property type="protein sequence ID" value="G30594.1:cds"/>
    <property type="gene ID" value="G30594"/>
</dbReference>
<reference evidence="1" key="1">
    <citation type="submission" date="2022-08" db="UniProtKB">
        <authorList>
            <consortium name="EnsemblMetazoa"/>
        </authorList>
    </citation>
    <scope>IDENTIFICATION</scope>
    <source>
        <strain evidence="1">05x7-T-G4-1.051#20</strain>
    </source>
</reference>
<organism evidence="1 2">
    <name type="scientific">Magallana gigas</name>
    <name type="common">Pacific oyster</name>
    <name type="synonym">Crassostrea gigas</name>
    <dbReference type="NCBI Taxonomy" id="29159"/>
    <lineage>
        <taxon>Eukaryota</taxon>
        <taxon>Metazoa</taxon>
        <taxon>Spiralia</taxon>
        <taxon>Lophotrochozoa</taxon>
        <taxon>Mollusca</taxon>
        <taxon>Bivalvia</taxon>
        <taxon>Autobranchia</taxon>
        <taxon>Pteriomorphia</taxon>
        <taxon>Ostreida</taxon>
        <taxon>Ostreoidea</taxon>
        <taxon>Ostreidae</taxon>
        <taxon>Magallana</taxon>
    </lineage>
</organism>
<accession>A0A8W8LXK2</accession>
<keyword evidence="2" id="KW-1185">Reference proteome</keyword>
<evidence type="ECO:0000313" key="2">
    <source>
        <dbReference type="Proteomes" id="UP000005408"/>
    </source>
</evidence>
<evidence type="ECO:0000313" key="1">
    <source>
        <dbReference type="EnsemblMetazoa" id="G30594.1:cds"/>
    </source>
</evidence>
<dbReference type="AlphaFoldDB" id="A0A8W8LXK2"/>
<proteinExistence type="predicted"/>